<protein>
    <recommendedName>
        <fullName evidence="2">Cytochrome c domain-containing protein</fullName>
    </recommendedName>
</protein>
<dbReference type="GO" id="GO:0020037">
    <property type="term" value="F:heme binding"/>
    <property type="evidence" value="ECO:0007669"/>
    <property type="project" value="InterPro"/>
</dbReference>
<evidence type="ECO:0000313" key="1">
    <source>
        <dbReference type="EMBL" id="SVC81933.1"/>
    </source>
</evidence>
<organism evidence="1">
    <name type="scientific">marine metagenome</name>
    <dbReference type="NCBI Taxonomy" id="408172"/>
    <lineage>
        <taxon>unclassified sequences</taxon>
        <taxon>metagenomes</taxon>
        <taxon>ecological metagenomes</taxon>
    </lineage>
</organism>
<evidence type="ECO:0008006" key="2">
    <source>
        <dbReference type="Google" id="ProtNLM"/>
    </source>
</evidence>
<dbReference type="SUPFAM" id="SSF46626">
    <property type="entry name" value="Cytochrome c"/>
    <property type="match status" value="1"/>
</dbReference>
<reference evidence="1" key="1">
    <citation type="submission" date="2018-05" db="EMBL/GenBank/DDBJ databases">
        <authorList>
            <person name="Lanie J.A."/>
            <person name="Ng W.-L."/>
            <person name="Kazmierczak K.M."/>
            <person name="Andrzejewski T.M."/>
            <person name="Davidsen T.M."/>
            <person name="Wayne K.J."/>
            <person name="Tettelin H."/>
            <person name="Glass J.I."/>
            <person name="Rusch D."/>
            <person name="Podicherti R."/>
            <person name="Tsui H.-C.T."/>
            <person name="Winkler M.E."/>
        </authorList>
    </citation>
    <scope>NUCLEOTIDE SEQUENCE</scope>
</reference>
<sequence>MPNMLRLLIILILALIAVNCSGNKKSDIYNAIDFRSIDPGTLAKGKAVYNNVCAYYHNYGTAGAATMIEFPT</sequence>
<proteinExistence type="predicted"/>
<dbReference type="InterPro" id="IPR036909">
    <property type="entry name" value="Cyt_c-like_dom_sf"/>
</dbReference>
<dbReference type="EMBL" id="UINC01112764">
    <property type="protein sequence ID" value="SVC81933.1"/>
    <property type="molecule type" value="Genomic_DNA"/>
</dbReference>
<accession>A0A382Q8N2</accession>
<gene>
    <name evidence="1" type="ORF">METZ01_LOCUS334787</name>
</gene>
<name>A0A382Q8N2_9ZZZZ</name>
<dbReference type="GO" id="GO:0009055">
    <property type="term" value="F:electron transfer activity"/>
    <property type="evidence" value="ECO:0007669"/>
    <property type="project" value="InterPro"/>
</dbReference>
<dbReference type="AlphaFoldDB" id="A0A382Q8N2"/>